<proteinExistence type="predicted"/>
<dbReference type="RefSeq" id="WP_040093622.1">
    <property type="nucleotide sequence ID" value="NZ_CM020866.1"/>
</dbReference>
<comment type="caution">
    <text evidence="1">The sequence shown here is derived from an EMBL/GenBank/DDBJ whole genome shotgun (WGS) entry which is preliminary data.</text>
</comment>
<reference evidence="1 2" key="1">
    <citation type="journal article" date="2015" name="MBio">
        <title>Genome sequence of the Drosophila melanogaster male-killing Spiroplasma strain MSRO endosymbiont.</title>
        <authorList>
            <person name="Paredes J.C."/>
            <person name="Herren J.K."/>
            <person name="Schupfer F."/>
            <person name="Marin R."/>
            <person name="Claverol S."/>
            <person name="Kuo C.H."/>
            <person name="Lemaitre B."/>
            <person name="Beven L."/>
        </authorList>
    </citation>
    <scope>NUCLEOTIDE SEQUENCE [LARGE SCALE GENOMIC DNA]</scope>
    <source>
        <strain evidence="1 2">MSRO</strain>
    </source>
</reference>
<sequence length="75" mass="8988">MKNKINKIIKLIENLEISGSSWDESSVFSPILEIILKKQNFKYEEPYQFYHQIHDNLYKNCQTCKSKCKTSYKTH</sequence>
<evidence type="ECO:0000313" key="2">
    <source>
        <dbReference type="Proteomes" id="UP000031565"/>
    </source>
</evidence>
<dbReference type="Proteomes" id="UP000031565">
    <property type="component" value="Unassembled WGS sequence"/>
</dbReference>
<gene>
    <name evidence="1" type="ORF">SMSRO_SF013420</name>
</gene>
<dbReference type="EMBL" id="JTLV02000001">
    <property type="protein sequence ID" value="PQM31507.1"/>
    <property type="molecule type" value="Genomic_DNA"/>
</dbReference>
<organism evidence="1 2">
    <name type="scientific">Spiroplasma poulsonii</name>
    <dbReference type="NCBI Taxonomy" id="2138"/>
    <lineage>
        <taxon>Bacteria</taxon>
        <taxon>Bacillati</taxon>
        <taxon>Mycoplasmatota</taxon>
        <taxon>Mollicutes</taxon>
        <taxon>Entomoplasmatales</taxon>
        <taxon>Spiroplasmataceae</taxon>
        <taxon>Spiroplasma</taxon>
    </lineage>
</organism>
<name>A0A2P6FDH3_9MOLU</name>
<protein>
    <submittedName>
        <fullName evidence="1">Uncharacterized protein</fullName>
    </submittedName>
</protein>
<evidence type="ECO:0000313" key="1">
    <source>
        <dbReference type="EMBL" id="PQM31507.1"/>
    </source>
</evidence>
<dbReference type="AlphaFoldDB" id="A0A2P6FDH3"/>
<keyword evidence="2" id="KW-1185">Reference proteome</keyword>
<accession>A0A2P6FDH3</accession>